<comment type="caution">
    <text evidence="1">The sequence shown here is derived from an EMBL/GenBank/DDBJ whole genome shotgun (WGS) entry which is preliminary data.</text>
</comment>
<dbReference type="EMBL" id="SLYC01000008">
    <property type="protein sequence ID" value="TCQ03689.1"/>
    <property type="molecule type" value="Genomic_DNA"/>
</dbReference>
<dbReference type="AlphaFoldDB" id="A0A4R2U101"/>
<sequence>MNLDVNITIEDSLVTLNIRDLSIKESIHGIIMFNKKGNILNVGETEQNFKESIIGTLPSRKSENTSFVEFPEMHKMFKELLNMSYEDTVRLCKEDPINGPNIVWERLRDNINFVYPFDLENPDYNYMALFINYNLIILTEEKYKGEGFIKSFLRAFFLKYSLNIHFKEYVSLNPQQKNSLKKELGAALKRQIKVKELIINGDYI</sequence>
<accession>A0A4R2U101</accession>
<proteinExistence type="predicted"/>
<dbReference type="RefSeq" id="WP_132847903.1">
    <property type="nucleotide sequence ID" value="NZ_CP058648.1"/>
</dbReference>
<gene>
    <name evidence="1" type="ORF">EDD79_10084</name>
</gene>
<reference evidence="1 2" key="1">
    <citation type="submission" date="2019-03" db="EMBL/GenBank/DDBJ databases">
        <title>Genomic Encyclopedia of Type Strains, Phase IV (KMG-IV): sequencing the most valuable type-strain genomes for metagenomic binning, comparative biology and taxonomic classification.</title>
        <authorList>
            <person name="Goeker M."/>
        </authorList>
    </citation>
    <scope>NUCLEOTIDE SEQUENCE [LARGE SCALE GENOMIC DNA]</scope>
    <source>
        <strain evidence="1 2">DSM 100013</strain>
    </source>
</reference>
<evidence type="ECO:0000313" key="1">
    <source>
        <dbReference type="EMBL" id="TCQ03689.1"/>
    </source>
</evidence>
<protein>
    <submittedName>
        <fullName evidence="1">Uncharacterized protein</fullName>
    </submittedName>
</protein>
<organism evidence="1 2">
    <name type="scientific">Serpentinicella alkaliphila</name>
    <dbReference type="NCBI Taxonomy" id="1734049"/>
    <lineage>
        <taxon>Bacteria</taxon>
        <taxon>Bacillati</taxon>
        <taxon>Bacillota</taxon>
        <taxon>Clostridia</taxon>
        <taxon>Peptostreptococcales</taxon>
        <taxon>Natronincolaceae</taxon>
        <taxon>Serpentinicella</taxon>
    </lineage>
</organism>
<keyword evidence="2" id="KW-1185">Reference proteome</keyword>
<evidence type="ECO:0000313" key="2">
    <source>
        <dbReference type="Proteomes" id="UP000295504"/>
    </source>
</evidence>
<dbReference type="Proteomes" id="UP000295504">
    <property type="component" value="Unassembled WGS sequence"/>
</dbReference>
<name>A0A4R2U101_9FIRM</name>